<dbReference type="EMBL" id="CM020619">
    <property type="protein sequence ID" value="KAK1863151.1"/>
    <property type="molecule type" value="Genomic_DNA"/>
</dbReference>
<evidence type="ECO:0000313" key="1">
    <source>
        <dbReference type="EMBL" id="KAK1863151.1"/>
    </source>
</evidence>
<name>A0ACC3C068_PYRYE</name>
<comment type="caution">
    <text evidence="1">The sequence shown here is derived from an EMBL/GenBank/DDBJ whole genome shotgun (WGS) entry which is preliminary data.</text>
</comment>
<keyword evidence="2" id="KW-1185">Reference proteome</keyword>
<protein>
    <submittedName>
        <fullName evidence="1">Uncharacterized protein</fullName>
    </submittedName>
</protein>
<accession>A0ACC3C068</accession>
<sequence>MRPWWWRRAATAAAAAAIIVAALVEAAGRPVAAAEVPLGALSTLAHDVAGNVVVINERVVEVRNFVYDGTGPAAFWWAGSGDRPDEAGSVVPDVPGCGRAALPAADGSGTVRLELPPGQGVSTIDYLSVWCETFRVDFGSIVFADRHAEIDGAIEPAPPSGFQCATTGGGGGAAPAPAPVPAAPVSTGPPVSLGSLSTLAHDVEGEVWAINARVLEVRNFRYDGTGPAAFWWAGNGTRASSSGVVVKEVPGCGAAPLPAADGTVTVRVELPADMDVTAIDYLSVWCEEFRTDFGSVVWGGRHAEIDPALATAPADGYTCFGGDGGGGGGGGGGATPPANALANCVALNRRLQVRWEVADEEVRFSLHARMSPDEWAGFGVSGAADATRMTGSDVTIASVDAAGAPTVHDFHMSTRSPCDDSGAGVCPDTDALRANGTDDVSGVSSIRDSDVVTVDFVRPVRPTDVAPPGLDKLLPVTPGTRTFISWALGPLDEATRLPRFHGERTDYPSGGRDVALELGRPPADECGGGLVPTAGGGEAAPVTAWARPPIVGVSNFDVVIGPSGGPHGYGAIHAGHVPWGIAYYVNDLLVPVLVVERGKTYTFSTRTGDERAVAAKYHPVYITESDSGGFFLNPPAVQATERTFAGLDQAPNGTFSPSVVSPICEYRQSSASNPETDFATYAATLSLDCGGTAPAAVQPGRLSWTVAADTPNTVYYQCTEHRNLGFRIAVFDAGTADPEVYNALVADAPLFSTAAEGGSGGGAEAPSCQLRFGDQTRTFEGCVTLSNRIELFWTLNAADETADMAFRTLQPAGYASVGWPEAPPAMVPADAVIAYAVDGSPTVSGYRLNARNTAGVVPDGDRLGLTDAAAEVAPDGTLSAVFTRPYAPPSGSPALSAGQTDFIWAIGAAPSSASTLQRHSFREGGSVDLSATNGGGVRVGRLPVGAYWISHAVLLSVPWLILIPSAILFARYFKGTAEATTAWFPFHRAVNTVAVVAILVGWIMGLVRGDRSEMRHLVLGCVVVPLAVAQVAAGVARPAKDAGSRRSLWYAAHSWAGRAAVVLAVANVFLGMATARVDAGTGWKAAVGAYVGALGLLVVLLEAWKWKSQRRQD</sequence>
<dbReference type="Proteomes" id="UP000798662">
    <property type="component" value="Chromosome 2"/>
</dbReference>
<gene>
    <name evidence="1" type="ORF">I4F81_005713</name>
</gene>
<organism evidence="1 2">
    <name type="scientific">Pyropia yezoensis</name>
    <name type="common">Susabi-nori</name>
    <name type="synonym">Porphyra yezoensis</name>
    <dbReference type="NCBI Taxonomy" id="2788"/>
    <lineage>
        <taxon>Eukaryota</taxon>
        <taxon>Rhodophyta</taxon>
        <taxon>Bangiophyceae</taxon>
        <taxon>Bangiales</taxon>
        <taxon>Bangiaceae</taxon>
        <taxon>Pyropia</taxon>
    </lineage>
</organism>
<evidence type="ECO:0000313" key="2">
    <source>
        <dbReference type="Proteomes" id="UP000798662"/>
    </source>
</evidence>
<reference evidence="1" key="1">
    <citation type="submission" date="2019-11" db="EMBL/GenBank/DDBJ databases">
        <title>Nori genome reveals adaptations in red seaweeds to the harsh intertidal environment.</title>
        <authorList>
            <person name="Wang D."/>
            <person name="Mao Y."/>
        </authorList>
    </citation>
    <scope>NUCLEOTIDE SEQUENCE</scope>
    <source>
        <tissue evidence="1">Gametophyte</tissue>
    </source>
</reference>
<proteinExistence type="predicted"/>